<dbReference type="EMBL" id="LSDK01000020">
    <property type="protein sequence ID" value="KXB78182.1"/>
    <property type="molecule type" value="Genomic_DNA"/>
</dbReference>
<protein>
    <submittedName>
        <fullName evidence="1">Uncharacterized protein</fullName>
    </submittedName>
</protein>
<dbReference type="Proteomes" id="UP000070224">
    <property type="component" value="Unassembled WGS sequence"/>
</dbReference>
<proteinExistence type="predicted"/>
<accession>A0A134BE07</accession>
<evidence type="ECO:0000313" key="1">
    <source>
        <dbReference type="EMBL" id="KXB78182.1"/>
    </source>
</evidence>
<organism evidence="1 2">
    <name type="scientific">Porphyromonas somerae</name>
    <dbReference type="NCBI Taxonomy" id="322095"/>
    <lineage>
        <taxon>Bacteria</taxon>
        <taxon>Pseudomonadati</taxon>
        <taxon>Bacteroidota</taxon>
        <taxon>Bacteroidia</taxon>
        <taxon>Bacteroidales</taxon>
        <taxon>Porphyromonadaceae</taxon>
        <taxon>Porphyromonas</taxon>
    </lineage>
</organism>
<comment type="caution">
    <text evidence="1">The sequence shown here is derived from an EMBL/GenBank/DDBJ whole genome shotgun (WGS) entry which is preliminary data.</text>
</comment>
<keyword evidence="2" id="KW-1185">Reference proteome</keyword>
<gene>
    <name evidence="1" type="ORF">HMPREF3185_00269</name>
</gene>
<evidence type="ECO:0000313" key="2">
    <source>
        <dbReference type="Proteomes" id="UP000070224"/>
    </source>
</evidence>
<reference evidence="2" key="1">
    <citation type="submission" date="2016-01" db="EMBL/GenBank/DDBJ databases">
        <authorList>
            <person name="Mitreva M."/>
            <person name="Pepin K.H."/>
            <person name="Mihindukulasuriya K.A."/>
            <person name="Fulton R."/>
            <person name="Fronick C."/>
            <person name="O'Laughlin M."/>
            <person name="Miner T."/>
            <person name="Herter B."/>
            <person name="Rosa B.A."/>
            <person name="Cordes M."/>
            <person name="Tomlinson C."/>
            <person name="Wollam A."/>
            <person name="Palsikar V.B."/>
            <person name="Mardis E.R."/>
            <person name="Wilson R.K."/>
        </authorList>
    </citation>
    <scope>NUCLEOTIDE SEQUENCE [LARGE SCALE GENOMIC DNA]</scope>
    <source>
        <strain evidence="2">KA00683</strain>
    </source>
</reference>
<sequence length="46" mass="5692">MTYIGQLADQYRFTHRLHSACCFPLRRWRIHRDLCWRDDGVVRRGE</sequence>
<dbReference type="AlphaFoldDB" id="A0A134BE07"/>
<name>A0A134BE07_9PORP</name>
<dbReference type="STRING" id="322095.HMPREF3185_00269"/>